<comment type="caution">
    <text evidence="7">The sequence shown here is derived from an EMBL/GenBank/DDBJ whole genome shotgun (WGS) entry which is preliminary data.</text>
</comment>
<dbReference type="Proteomes" id="UP001499843">
    <property type="component" value="Unassembled WGS sequence"/>
</dbReference>
<evidence type="ECO:0000256" key="2">
    <source>
        <dbReference type="ARBA" id="ARBA00022692"/>
    </source>
</evidence>
<gene>
    <name evidence="7" type="ORF">GCM10009850_085130</name>
</gene>
<dbReference type="Pfam" id="PF04228">
    <property type="entry name" value="Zn_peptidase"/>
    <property type="match status" value="1"/>
</dbReference>
<evidence type="ECO:0000313" key="8">
    <source>
        <dbReference type="Proteomes" id="UP001499843"/>
    </source>
</evidence>
<evidence type="ECO:0000313" key="7">
    <source>
        <dbReference type="EMBL" id="GAA2213051.1"/>
    </source>
</evidence>
<evidence type="ECO:0000256" key="5">
    <source>
        <dbReference type="SAM" id="MobiDB-lite"/>
    </source>
</evidence>
<evidence type="ECO:0000256" key="3">
    <source>
        <dbReference type="ARBA" id="ARBA00022989"/>
    </source>
</evidence>
<feature type="compositionally biased region" description="Gly residues" evidence="5">
    <location>
        <begin position="74"/>
        <end position="86"/>
    </location>
</feature>
<dbReference type="RefSeq" id="WP_344488106.1">
    <property type="nucleotide sequence ID" value="NZ_BAAAQX010000030.1"/>
</dbReference>
<dbReference type="PANTHER" id="PTHR30168">
    <property type="entry name" value="PUTATIVE MEMBRANE PROTEIN YPFJ"/>
    <property type="match status" value="1"/>
</dbReference>
<reference evidence="7 8" key="1">
    <citation type="journal article" date="2019" name="Int. J. Syst. Evol. Microbiol.">
        <title>The Global Catalogue of Microorganisms (GCM) 10K type strain sequencing project: providing services to taxonomists for standard genome sequencing and annotation.</title>
        <authorList>
            <consortium name="The Broad Institute Genomics Platform"/>
            <consortium name="The Broad Institute Genome Sequencing Center for Infectious Disease"/>
            <person name="Wu L."/>
            <person name="Ma J."/>
        </authorList>
    </citation>
    <scope>NUCLEOTIDE SEQUENCE [LARGE SCALE GENOMIC DNA]</scope>
    <source>
        <strain evidence="7 8">JCM 16114</strain>
    </source>
</reference>
<keyword evidence="8" id="KW-1185">Reference proteome</keyword>
<dbReference type="InterPro" id="IPR007343">
    <property type="entry name" value="Uncharacterised_pept_Zn_put"/>
</dbReference>
<keyword evidence="3 6" id="KW-1133">Transmembrane helix</keyword>
<accession>A0ABN3CUG4</accession>
<organism evidence="7 8">
    <name type="scientific">Nonomuraea monospora</name>
    <dbReference type="NCBI Taxonomy" id="568818"/>
    <lineage>
        <taxon>Bacteria</taxon>
        <taxon>Bacillati</taxon>
        <taxon>Actinomycetota</taxon>
        <taxon>Actinomycetes</taxon>
        <taxon>Streptosporangiales</taxon>
        <taxon>Streptosporangiaceae</taxon>
        <taxon>Nonomuraea</taxon>
    </lineage>
</organism>
<name>A0ABN3CUG4_9ACTN</name>
<evidence type="ECO:0000256" key="4">
    <source>
        <dbReference type="ARBA" id="ARBA00023136"/>
    </source>
</evidence>
<dbReference type="EMBL" id="BAAAQX010000030">
    <property type="protein sequence ID" value="GAA2213051.1"/>
    <property type="molecule type" value="Genomic_DNA"/>
</dbReference>
<keyword evidence="2 6" id="KW-0812">Transmembrane</keyword>
<protein>
    <submittedName>
        <fullName evidence="7">Neutral zinc metallopeptidase</fullName>
    </submittedName>
</protein>
<evidence type="ECO:0000256" key="1">
    <source>
        <dbReference type="ARBA" id="ARBA00004167"/>
    </source>
</evidence>
<comment type="subcellular location">
    <subcellularLocation>
        <location evidence="1">Membrane</location>
        <topology evidence="1">Single-pass membrane protein</topology>
    </subcellularLocation>
</comment>
<dbReference type="PANTHER" id="PTHR30168:SF0">
    <property type="entry name" value="INNER MEMBRANE PROTEIN"/>
    <property type="match status" value="1"/>
</dbReference>
<feature type="region of interest" description="Disordered" evidence="5">
    <location>
        <begin position="1"/>
        <end position="31"/>
    </location>
</feature>
<evidence type="ECO:0000256" key="6">
    <source>
        <dbReference type="SAM" id="Phobius"/>
    </source>
</evidence>
<sequence length="324" mass="34179">MQFDDDKPLDPSQVEDVRASGPRPGGGRGGGFGGMPGGCMLPIGGRGGGGCLLLLLAVGAMFLFGIVPSPFTGDEGGQQGGQGGGQQPSAPPVASPSGNLAERCKTGADADQSEDCRVVGTVNSIQSYWRQAFQERGRKQYTPAKTVLFSQAVDTGCGAADSAVGPFYCPADRKVYLDLTFFDTLQRDFGAEGGPFAQAYVIAHEYGHHVQNLLGTMNRVGRGNRPGADSPSVRLELQADCYAGVWAQNAVKTGFYREPFSQSDIDQALSAAAAVGDDSIQRRTQGRVTPDAFTHGTSQQREKWFTTGYESGDPERCDTFSGGI</sequence>
<feature type="region of interest" description="Disordered" evidence="5">
    <location>
        <begin position="73"/>
        <end position="108"/>
    </location>
</feature>
<feature type="transmembrane region" description="Helical" evidence="6">
    <location>
        <begin position="50"/>
        <end position="71"/>
    </location>
</feature>
<proteinExistence type="predicted"/>
<keyword evidence="4 6" id="KW-0472">Membrane</keyword>